<evidence type="ECO:0000313" key="2">
    <source>
        <dbReference type="EMBL" id="TRY80247.1"/>
    </source>
</evidence>
<dbReference type="AlphaFoldDB" id="A0A553PRD5"/>
<sequence length="315" mass="34811">MAPITGATPTPSTMARESCFLQEIDELGSQRSGGSGGSGGSSMGSSQRKANAEIELAKRQAEALVEMELQELERNETQRQIEFKARRDDLIRKKEFSGRTAEIQALNKVVTGGAFPSPPRNDFYVGDRGYFVTPPPPQFETPTQDQPFLPPEVPSVILKGSPPRSLSPFLDQNDILRVRGRLNRLINEEVNPIILPTHAKVTELIVKHYHHEVAHSGREMTLNAIRLAGQQDFVKRHHHATARLCNSHLAPPPSSPFLTPLANTPQGDTQALRGKYLELNDAHLTFELKCVDVLSDDPCKKSNPSEAALAKYDKL</sequence>
<feature type="compositionally biased region" description="Gly residues" evidence="1">
    <location>
        <begin position="31"/>
        <end position="42"/>
    </location>
</feature>
<proteinExistence type="predicted"/>
<reference evidence="2 3" key="1">
    <citation type="journal article" date="2018" name="Nat. Ecol. Evol.">
        <title>Genomic signatures of mitonuclear coevolution across populations of Tigriopus californicus.</title>
        <authorList>
            <person name="Barreto F.S."/>
            <person name="Watson E.T."/>
            <person name="Lima T.G."/>
            <person name="Willett C.S."/>
            <person name="Edmands S."/>
            <person name="Li W."/>
            <person name="Burton R.S."/>
        </authorList>
    </citation>
    <scope>NUCLEOTIDE SEQUENCE [LARGE SCALE GENOMIC DNA]</scope>
    <source>
        <strain evidence="2 3">San Diego</strain>
    </source>
</reference>
<feature type="region of interest" description="Disordered" evidence="1">
    <location>
        <begin position="25"/>
        <end position="53"/>
    </location>
</feature>
<accession>A0A553PRD5</accession>
<protein>
    <recommendedName>
        <fullName evidence="4">Integrase zinc-binding domain-containing protein</fullName>
    </recommendedName>
</protein>
<evidence type="ECO:0000313" key="3">
    <source>
        <dbReference type="Proteomes" id="UP000318571"/>
    </source>
</evidence>
<name>A0A553PRD5_TIGCA</name>
<dbReference type="PANTHER" id="PTHR47331">
    <property type="entry name" value="PHD-TYPE DOMAIN-CONTAINING PROTEIN"/>
    <property type="match status" value="1"/>
</dbReference>
<evidence type="ECO:0008006" key="4">
    <source>
        <dbReference type="Google" id="ProtNLM"/>
    </source>
</evidence>
<dbReference type="STRING" id="6832.A0A553PRD5"/>
<dbReference type="Proteomes" id="UP000318571">
    <property type="component" value="Chromosome 12"/>
</dbReference>
<organism evidence="2 3">
    <name type="scientific">Tigriopus californicus</name>
    <name type="common">Marine copepod</name>
    <dbReference type="NCBI Taxonomy" id="6832"/>
    <lineage>
        <taxon>Eukaryota</taxon>
        <taxon>Metazoa</taxon>
        <taxon>Ecdysozoa</taxon>
        <taxon>Arthropoda</taxon>
        <taxon>Crustacea</taxon>
        <taxon>Multicrustacea</taxon>
        <taxon>Hexanauplia</taxon>
        <taxon>Copepoda</taxon>
        <taxon>Harpacticoida</taxon>
        <taxon>Harpacticidae</taxon>
        <taxon>Tigriopus</taxon>
    </lineage>
</organism>
<evidence type="ECO:0000256" key="1">
    <source>
        <dbReference type="SAM" id="MobiDB-lite"/>
    </source>
</evidence>
<keyword evidence="3" id="KW-1185">Reference proteome</keyword>
<gene>
    <name evidence="2" type="ORF">TCAL_06296</name>
</gene>
<dbReference type="EMBL" id="VCGU01000001">
    <property type="protein sequence ID" value="TRY80247.1"/>
    <property type="molecule type" value="Genomic_DNA"/>
</dbReference>
<comment type="caution">
    <text evidence="2">The sequence shown here is derived from an EMBL/GenBank/DDBJ whole genome shotgun (WGS) entry which is preliminary data.</text>
</comment>
<dbReference type="PANTHER" id="PTHR47331:SF6">
    <property type="entry name" value="DOUBLECORTIN DOMAIN-CONTAINING PROTEIN"/>
    <property type="match status" value="1"/>
</dbReference>